<dbReference type="RefSeq" id="WP_206102754.1">
    <property type="nucleotide sequence ID" value="NZ_CP070969.1"/>
</dbReference>
<organism evidence="1 2">
    <name type="scientific">Paenibacillus tianjinensis</name>
    <dbReference type="NCBI Taxonomy" id="2810347"/>
    <lineage>
        <taxon>Bacteria</taxon>
        <taxon>Bacillati</taxon>
        <taxon>Bacillota</taxon>
        <taxon>Bacilli</taxon>
        <taxon>Bacillales</taxon>
        <taxon>Paenibacillaceae</taxon>
        <taxon>Paenibacillus</taxon>
    </lineage>
</organism>
<dbReference type="EMBL" id="CP070969">
    <property type="protein sequence ID" value="QSF45290.1"/>
    <property type="molecule type" value="Genomic_DNA"/>
</dbReference>
<gene>
    <name evidence="1" type="ORF">JRJ22_01005</name>
</gene>
<keyword evidence="2" id="KW-1185">Reference proteome</keyword>
<evidence type="ECO:0000313" key="1">
    <source>
        <dbReference type="EMBL" id="QSF45290.1"/>
    </source>
</evidence>
<protein>
    <submittedName>
        <fullName evidence="1">Uncharacterized protein</fullName>
    </submittedName>
</protein>
<evidence type="ECO:0000313" key="2">
    <source>
        <dbReference type="Proteomes" id="UP000663452"/>
    </source>
</evidence>
<name>A0ABX7LAV1_9BACL</name>
<accession>A0ABX7LAV1</accession>
<reference evidence="1 2" key="1">
    <citation type="submission" date="2021-02" db="EMBL/GenBank/DDBJ databases">
        <title>Paenibacillus tianjinensis sp. nov.</title>
        <authorList>
            <person name="Liu H."/>
        </authorList>
    </citation>
    <scope>NUCLEOTIDE SEQUENCE [LARGE SCALE GENOMIC DNA]</scope>
    <source>
        <strain evidence="1 2">TB2019</strain>
    </source>
</reference>
<dbReference type="Proteomes" id="UP000663452">
    <property type="component" value="Chromosome"/>
</dbReference>
<proteinExistence type="predicted"/>
<sequence length="47" mass="5668">MNKAEHIFAYYENVYGEQWEQRYMKVFFESQALILTGKKSCLMLSKL</sequence>